<name>Q6CVV8_KLULA</name>
<gene>
    <name evidence="1" type="ORF">KLLA0_B09042g</name>
</gene>
<dbReference type="InParanoid" id="Q6CVV8"/>
<evidence type="ECO:0000313" key="2">
    <source>
        <dbReference type="Proteomes" id="UP000000598"/>
    </source>
</evidence>
<keyword evidence="2" id="KW-1185">Reference proteome</keyword>
<evidence type="ECO:0000313" key="1">
    <source>
        <dbReference type="EMBL" id="CAH02324.1"/>
    </source>
</evidence>
<dbReference type="EMBL" id="CR382122">
    <property type="protein sequence ID" value="CAH02324.1"/>
    <property type="molecule type" value="Genomic_DNA"/>
</dbReference>
<dbReference type="KEGG" id="kla:KLLA0_B09042g"/>
<protein>
    <submittedName>
        <fullName evidence="1">KLLA0B09042p</fullName>
    </submittedName>
</protein>
<dbReference type="Proteomes" id="UP000000598">
    <property type="component" value="Chromosome B"/>
</dbReference>
<dbReference type="RefSeq" id="XP_451931.1">
    <property type="nucleotide sequence ID" value="XM_451931.1"/>
</dbReference>
<sequence>MTDTLNIESDANSSRKLVVLRSEMESMFSKIDTIDTSITVEDPEWVGELEEGKVKTKWDTFKSIFKKTKTFNMNSGVSFDSRMIISRDFVLNVDEHAESPRFGDVQEPFESYVSDLKPTRSIKHKYQVISLVSRKFQLNTPKFEDMGKGSFAFFWEQFKNNFT</sequence>
<dbReference type="GeneID" id="2897113"/>
<dbReference type="AlphaFoldDB" id="Q6CVV8"/>
<dbReference type="HOGENOM" id="CLU_1627326_0_0_1"/>
<reference evidence="1 2" key="1">
    <citation type="journal article" date="2004" name="Nature">
        <title>Genome evolution in yeasts.</title>
        <authorList>
            <consortium name="Genolevures"/>
            <person name="Dujon B."/>
            <person name="Sherman D."/>
            <person name="Fischer G."/>
            <person name="Durrens P."/>
            <person name="Casaregola S."/>
            <person name="Lafontaine I."/>
            <person name="de Montigny J."/>
            <person name="Marck C."/>
            <person name="Neuveglise C."/>
            <person name="Talla E."/>
            <person name="Goffard N."/>
            <person name="Frangeul L."/>
            <person name="Aigle M."/>
            <person name="Anthouard V."/>
            <person name="Babour A."/>
            <person name="Barbe V."/>
            <person name="Barnay S."/>
            <person name="Blanchin S."/>
            <person name="Beckerich J.M."/>
            <person name="Beyne E."/>
            <person name="Bleykasten C."/>
            <person name="Boisrame A."/>
            <person name="Boyer J."/>
            <person name="Cattolico L."/>
            <person name="Confanioleri F."/>
            <person name="de Daruvar A."/>
            <person name="Despons L."/>
            <person name="Fabre E."/>
            <person name="Fairhead C."/>
            <person name="Ferry-Dumazet H."/>
            <person name="Groppi A."/>
            <person name="Hantraye F."/>
            <person name="Hennequin C."/>
            <person name="Jauniaux N."/>
            <person name="Joyet P."/>
            <person name="Kachouri R."/>
            <person name="Kerrest A."/>
            <person name="Koszul R."/>
            <person name="Lemaire M."/>
            <person name="Lesur I."/>
            <person name="Ma L."/>
            <person name="Muller H."/>
            <person name="Nicaud J.M."/>
            <person name="Nikolski M."/>
            <person name="Oztas S."/>
            <person name="Ozier-Kalogeropoulos O."/>
            <person name="Pellenz S."/>
            <person name="Potier S."/>
            <person name="Richard G.F."/>
            <person name="Straub M.L."/>
            <person name="Suleau A."/>
            <person name="Swennene D."/>
            <person name="Tekaia F."/>
            <person name="Wesolowski-Louvel M."/>
            <person name="Westhof E."/>
            <person name="Wirth B."/>
            <person name="Zeniou-Meyer M."/>
            <person name="Zivanovic I."/>
            <person name="Bolotin-Fukuhara M."/>
            <person name="Thierry A."/>
            <person name="Bouchier C."/>
            <person name="Caudron B."/>
            <person name="Scarpelli C."/>
            <person name="Gaillardin C."/>
            <person name="Weissenbach J."/>
            <person name="Wincker P."/>
            <person name="Souciet J.L."/>
        </authorList>
    </citation>
    <scope>NUCLEOTIDE SEQUENCE [LARGE SCALE GENOMIC DNA]</scope>
    <source>
        <strain evidence="2">ATCC 8585 / CBS 2359 / DSM 70799 / NBRC 1267 / NRRL Y-1140 / WM37</strain>
    </source>
</reference>
<accession>Q6CVV8</accession>
<dbReference type="PaxDb" id="284590-Q6CVV8"/>
<organism evidence="1 2">
    <name type="scientific">Kluyveromyces lactis (strain ATCC 8585 / CBS 2359 / DSM 70799 / NBRC 1267 / NRRL Y-1140 / WM37)</name>
    <name type="common">Yeast</name>
    <name type="synonym">Candida sphaerica</name>
    <dbReference type="NCBI Taxonomy" id="284590"/>
    <lineage>
        <taxon>Eukaryota</taxon>
        <taxon>Fungi</taxon>
        <taxon>Dikarya</taxon>
        <taxon>Ascomycota</taxon>
        <taxon>Saccharomycotina</taxon>
        <taxon>Saccharomycetes</taxon>
        <taxon>Saccharomycetales</taxon>
        <taxon>Saccharomycetaceae</taxon>
        <taxon>Kluyveromyces</taxon>
    </lineage>
</organism>
<proteinExistence type="predicted"/>